<dbReference type="GO" id="GO:0003729">
    <property type="term" value="F:mRNA binding"/>
    <property type="evidence" value="ECO:0007669"/>
    <property type="project" value="InterPro"/>
</dbReference>
<evidence type="ECO:0000256" key="3">
    <source>
        <dbReference type="SAM" id="MobiDB-lite"/>
    </source>
</evidence>
<keyword evidence="2" id="KW-0694">RNA-binding</keyword>
<feature type="region of interest" description="Disordered" evidence="3">
    <location>
        <begin position="70"/>
        <end position="121"/>
    </location>
</feature>
<feature type="compositionally biased region" description="Basic and acidic residues" evidence="3">
    <location>
        <begin position="70"/>
        <end position="79"/>
    </location>
</feature>
<protein>
    <recommendedName>
        <fullName evidence="4">Histone RNA hairpin-binding protein RNA-binding domain-containing protein</fullName>
    </recommendedName>
</protein>
<evidence type="ECO:0000313" key="5">
    <source>
        <dbReference type="EMBL" id="KAH7300832.1"/>
    </source>
</evidence>
<feature type="region of interest" description="Disordered" evidence="3">
    <location>
        <begin position="274"/>
        <end position="300"/>
    </location>
</feature>
<evidence type="ECO:0000313" key="6">
    <source>
        <dbReference type="Proteomes" id="UP000825935"/>
    </source>
</evidence>
<dbReference type="InterPro" id="IPR026502">
    <property type="entry name" value="SLBP1/SLBP2"/>
</dbReference>
<gene>
    <name evidence="5" type="ORF">KP509_24G080800</name>
</gene>
<dbReference type="AlphaFoldDB" id="A0A8T2RWU2"/>
<comment type="caution">
    <text evidence="5">The sequence shown here is derived from an EMBL/GenBank/DDBJ whole genome shotgun (WGS) entry which is preliminary data.</text>
</comment>
<dbReference type="OrthoDB" id="265795at2759"/>
<organism evidence="5 6">
    <name type="scientific">Ceratopteris richardii</name>
    <name type="common">Triangle waterfern</name>
    <dbReference type="NCBI Taxonomy" id="49495"/>
    <lineage>
        <taxon>Eukaryota</taxon>
        <taxon>Viridiplantae</taxon>
        <taxon>Streptophyta</taxon>
        <taxon>Embryophyta</taxon>
        <taxon>Tracheophyta</taxon>
        <taxon>Polypodiopsida</taxon>
        <taxon>Polypodiidae</taxon>
        <taxon>Polypodiales</taxon>
        <taxon>Pteridineae</taxon>
        <taxon>Pteridaceae</taxon>
        <taxon>Parkerioideae</taxon>
        <taxon>Ceratopteris</taxon>
    </lineage>
</organism>
<dbReference type="GO" id="GO:0071204">
    <property type="term" value="C:histone pre-mRNA 3'end processing complex"/>
    <property type="evidence" value="ECO:0007669"/>
    <property type="project" value="TreeGrafter"/>
</dbReference>
<dbReference type="InterPro" id="IPR038294">
    <property type="entry name" value="SLBP_RNA_bind_sf"/>
</dbReference>
<dbReference type="PANTHER" id="PTHR17408:SF0">
    <property type="entry name" value="HISTONE RNA HAIRPIN-BINDING PROTEIN"/>
    <property type="match status" value="1"/>
</dbReference>
<evidence type="ECO:0000256" key="2">
    <source>
        <dbReference type="ARBA" id="ARBA00022884"/>
    </source>
</evidence>
<feature type="region of interest" description="Disordered" evidence="3">
    <location>
        <begin position="19"/>
        <end position="38"/>
    </location>
</feature>
<keyword evidence="6" id="KW-1185">Reference proteome</keyword>
<dbReference type="Gene3D" id="1.10.8.1120">
    <property type="entry name" value="Histone RNA hairpin-binding protein RNA-binding domain"/>
    <property type="match status" value="1"/>
</dbReference>
<name>A0A8T2RWU2_CERRI</name>
<dbReference type="PANTHER" id="PTHR17408">
    <property type="entry name" value="HISTONE RNA HAIRPIN-BINDING PROTEIN"/>
    <property type="match status" value="1"/>
</dbReference>
<dbReference type="EMBL" id="CM035429">
    <property type="protein sequence ID" value="KAH7300832.1"/>
    <property type="molecule type" value="Genomic_DNA"/>
</dbReference>
<feature type="region of interest" description="Disordered" evidence="3">
    <location>
        <begin position="404"/>
        <end position="429"/>
    </location>
</feature>
<dbReference type="GO" id="GO:0005737">
    <property type="term" value="C:cytoplasm"/>
    <property type="evidence" value="ECO:0007669"/>
    <property type="project" value="TreeGrafter"/>
</dbReference>
<dbReference type="InterPro" id="IPR029344">
    <property type="entry name" value="SLBP_RNA_bind"/>
</dbReference>
<dbReference type="GO" id="GO:0006398">
    <property type="term" value="P:mRNA 3'-end processing by stem-loop binding and cleavage"/>
    <property type="evidence" value="ECO:0007669"/>
    <property type="project" value="TreeGrafter"/>
</dbReference>
<sequence>MRFMKAQSPILDLLLPAEKTKSWAQEAEEEEAHERVRGEERRCAGIRSSSRWSGHGIRVDRYESGSDRRKCNEIEDPNKHGRTFNHVSQASRCTQRSSDRHRSADMRNGNRRIRSYAETPDKCVQSPYRLSNVKHSSREVQTFKYGHQTQYKIKELATTPPSEEWRSNSGFQKRSQIREFNDHRNAHGTSSRSLKFPSEVRNHSSTGIPSYGWNNVRSRTCSQERVGLIDASDLHLDLCRLNQAEMEVTVESDQMSPPSVIHTNSVNRKTEVMPSHVESNDVLSVDSESNTSQSSAGSPEKLMQVNVNGYADSNQEYEMLASLLLDDSLDIGHEFDVTDSYSESHFQNDACCSSIFGNDLELPFVKVELMSSAEMVMSSEGEMVPPTILTRARVENVELRHDACVNSKQGSSPSSGRGHGSAEILSRSRNARQQSRVFVDVTNTFEIEGSPAVKLSAEEVDVHRLSQRQRQIDYGKNTLGYERYCELVPRCKRRPRDPQTPNPKQICSKRSWDGQIRKWRRLLHAYDPPPQQGEEEPEDLSACKSDLQENIDLMGRDTTPGLFGSNVAEKRDANFTIYDDWNES</sequence>
<dbReference type="GO" id="GO:0071207">
    <property type="term" value="F:histone pre-mRNA stem-loop binding"/>
    <property type="evidence" value="ECO:0007669"/>
    <property type="project" value="TreeGrafter"/>
</dbReference>
<feature type="domain" description="Histone RNA hairpin-binding protein RNA-binding" evidence="4">
    <location>
        <begin position="462"/>
        <end position="528"/>
    </location>
</feature>
<dbReference type="GO" id="GO:0051028">
    <property type="term" value="P:mRNA transport"/>
    <property type="evidence" value="ECO:0007669"/>
    <property type="project" value="TreeGrafter"/>
</dbReference>
<proteinExistence type="inferred from homology"/>
<dbReference type="Pfam" id="PF15247">
    <property type="entry name" value="SLBP_RNA_bind"/>
    <property type="match status" value="1"/>
</dbReference>
<evidence type="ECO:0000256" key="1">
    <source>
        <dbReference type="ARBA" id="ARBA00006151"/>
    </source>
</evidence>
<comment type="similarity">
    <text evidence="1">Belongs to the SLBP family.</text>
</comment>
<feature type="compositionally biased region" description="Polar residues" evidence="3">
    <location>
        <begin position="85"/>
        <end position="96"/>
    </location>
</feature>
<dbReference type="Proteomes" id="UP000825935">
    <property type="component" value="Chromosome 24"/>
</dbReference>
<dbReference type="FunFam" id="1.10.8.1120:FF:000001">
    <property type="entry name" value="Histone RNA hairpin-binding protein-like"/>
    <property type="match status" value="1"/>
</dbReference>
<evidence type="ECO:0000259" key="4">
    <source>
        <dbReference type="Pfam" id="PF15247"/>
    </source>
</evidence>
<feature type="compositionally biased region" description="Polar residues" evidence="3">
    <location>
        <begin position="286"/>
        <end position="297"/>
    </location>
</feature>
<reference evidence="5" key="1">
    <citation type="submission" date="2021-08" db="EMBL/GenBank/DDBJ databases">
        <title>WGS assembly of Ceratopteris richardii.</title>
        <authorList>
            <person name="Marchant D.B."/>
            <person name="Chen G."/>
            <person name="Jenkins J."/>
            <person name="Shu S."/>
            <person name="Leebens-Mack J."/>
            <person name="Grimwood J."/>
            <person name="Schmutz J."/>
            <person name="Soltis P."/>
            <person name="Soltis D."/>
            <person name="Chen Z.-H."/>
        </authorList>
    </citation>
    <scope>NUCLEOTIDE SEQUENCE</scope>
    <source>
        <strain evidence="5">Whitten #5841</strain>
        <tissue evidence="5">Leaf</tissue>
    </source>
</reference>
<accession>A0A8T2RWU2</accession>